<evidence type="ECO:0000313" key="11">
    <source>
        <dbReference type="EMBL" id="KAL2653460.1"/>
    </source>
</evidence>
<dbReference type="EMBL" id="JBHFFA010000001">
    <property type="protein sequence ID" value="KAL2653460.1"/>
    <property type="molecule type" value="Genomic_DNA"/>
</dbReference>
<evidence type="ECO:0000313" key="12">
    <source>
        <dbReference type="Proteomes" id="UP001605036"/>
    </source>
</evidence>
<dbReference type="InterPro" id="IPR050214">
    <property type="entry name" value="Cys_Synth/Cystath_Beta-Synth"/>
</dbReference>
<dbReference type="PANTHER" id="PTHR10314">
    <property type="entry name" value="CYSTATHIONINE BETA-SYNTHASE"/>
    <property type="match status" value="1"/>
</dbReference>
<dbReference type="InterPro" id="IPR036052">
    <property type="entry name" value="TrpB-like_PALP_sf"/>
</dbReference>
<keyword evidence="12" id="KW-1185">Reference proteome</keyword>
<evidence type="ECO:0000256" key="7">
    <source>
        <dbReference type="PIRSR" id="PIRSR605856-50"/>
    </source>
</evidence>
<evidence type="ECO:0000259" key="10">
    <source>
        <dbReference type="Pfam" id="PF00291"/>
    </source>
</evidence>
<dbReference type="GO" id="GO:0006535">
    <property type="term" value="P:cysteine biosynthetic process from serine"/>
    <property type="evidence" value="ECO:0007669"/>
    <property type="project" value="UniProtKB-UniRule"/>
</dbReference>
<evidence type="ECO:0000256" key="3">
    <source>
        <dbReference type="ARBA" id="ARBA00022605"/>
    </source>
</evidence>
<dbReference type="InterPro" id="IPR001926">
    <property type="entry name" value="TrpB-like_PALP"/>
</dbReference>
<dbReference type="NCBIfam" id="TIGR01136">
    <property type="entry name" value="cysKM"/>
    <property type="match status" value="1"/>
</dbReference>
<organism evidence="11 12">
    <name type="scientific">Riccia fluitans</name>
    <dbReference type="NCBI Taxonomy" id="41844"/>
    <lineage>
        <taxon>Eukaryota</taxon>
        <taxon>Viridiplantae</taxon>
        <taxon>Streptophyta</taxon>
        <taxon>Embryophyta</taxon>
        <taxon>Marchantiophyta</taxon>
        <taxon>Marchantiopsida</taxon>
        <taxon>Marchantiidae</taxon>
        <taxon>Marchantiales</taxon>
        <taxon>Ricciaceae</taxon>
        <taxon>Riccia</taxon>
    </lineage>
</organism>
<feature type="binding site" evidence="7">
    <location>
        <position position="122"/>
    </location>
    <ligand>
        <name>pyridoxal 5'-phosphate</name>
        <dbReference type="ChEBI" id="CHEBI:597326"/>
    </ligand>
</feature>
<name>A0ABD1ZPU2_9MARC</name>
<feature type="domain" description="Tryptophan synthase beta chain-like PALP" evidence="10">
    <location>
        <begin position="54"/>
        <end position="341"/>
    </location>
</feature>
<dbReference type="Proteomes" id="UP001605036">
    <property type="component" value="Unassembled WGS sequence"/>
</dbReference>
<dbReference type="InterPro" id="IPR005856">
    <property type="entry name" value="Cys_synth"/>
</dbReference>
<dbReference type="InterPro" id="IPR005859">
    <property type="entry name" value="CysK"/>
</dbReference>
<gene>
    <name evidence="11" type="ORF">R1flu_021588</name>
</gene>
<evidence type="ECO:0000256" key="8">
    <source>
        <dbReference type="PIRSR" id="PIRSR605856-51"/>
    </source>
</evidence>
<evidence type="ECO:0000256" key="6">
    <source>
        <dbReference type="ARBA" id="ARBA00023192"/>
    </source>
</evidence>
<dbReference type="FunFam" id="3.40.50.1100:FF:000006">
    <property type="entry name" value="Cysteine synthase"/>
    <property type="match status" value="1"/>
</dbReference>
<keyword evidence="5 7" id="KW-0663">Pyridoxal phosphate</keyword>
<feature type="binding site" evidence="7">
    <location>
        <begin position="226"/>
        <end position="230"/>
    </location>
    <ligand>
        <name>pyridoxal 5'-phosphate</name>
        <dbReference type="ChEBI" id="CHEBI:597326"/>
    </ligand>
</feature>
<feature type="binding site" evidence="7">
    <location>
        <position position="314"/>
    </location>
    <ligand>
        <name>pyridoxal 5'-phosphate</name>
        <dbReference type="ChEBI" id="CHEBI:597326"/>
    </ligand>
</feature>
<dbReference type="Gene3D" id="3.40.50.1100">
    <property type="match status" value="2"/>
</dbReference>
<feature type="modified residue" description="N6-(pyridoxal phosphate)lysine" evidence="8">
    <location>
        <position position="91"/>
    </location>
</feature>
<dbReference type="NCBIfam" id="TIGR01139">
    <property type="entry name" value="cysK"/>
    <property type="match status" value="1"/>
</dbReference>
<dbReference type="Pfam" id="PF00291">
    <property type="entry name" value="PALP"/>
    <property type="match status" value="1"/>
</dbReference>
<comment type="caution">
    <text evidence="11">The sequence shown here is derived from an EMBL/GenBank/DDBJ whole genome shotgun (WGS) entry which is preliminary data.</text>
</comment>
<evidence type="ECO:0000256" key="4">
    <source>
        <dbReference type="ARBA" id="ARBA00022679"/>
    </source>
</evidence>
<sequence length="395" mass="41535">MATAVAEKPQLVANTPDVPSALSVVLHDTYRKMHAAGVPVPAFREPKIYKSIVDLIGWTPLVEINGITKADGAVARVVGKVEGLNPCCSVKDRIALGMILDAEQKGLITPGVTTLIEPSSGNTGIALAFIGARRGYKVVVVMPHIYSIERRMILRALGAEVVITDGMKGLPNVLAKCEELIASTPNSFMLGQFSNPQNPLAHFTGTGPEIWTATEGKVDIFVGSAGTGGTISGTGHYLKCMNPAVKIIGVEPAESPVLQGGKPGPHVIQGIGPGMIPDTTDVSVMDERMSVTGVEAVAMAKRLALEEGLLVGISAGASMAGALKVAKRPENAGKLIVALLPSAGDRYLSTILFKDIKEEVENLPITDAAQFSNPPEVEDKVENLAKEVENLLVKE</sequence>
<comment type="cofactor">
    <cofactor evidence="1 7 9">
        <name>pyridoxal 5'-phosphate</name>
        <dbReference type="ChEBI" id="CHEBI:597326"/>
    </cofactor>
</comment>
<dbReference type="AlphaFoldDB" id="A0ABD1ZPU2"/>
<keyword evidence="6 9" id="KW-0198">Cysteine biosynthesis</keyword>
<dbReference type="EC" id="2.5.1.47" evidence="9"/>
<dbReference type="InterPro" id="IPR001216">
    <property type="entry name" value="P-phosphate_BS"/>
</dbReference>
<comment type="similarity">
    <text evidence="2 9">Belongs to the cysteine synthase/cystathionine beta-synthase family.</text>
</comment>
<dbReference type="SUPFAM" id="SSF53686">
    <property type="entry name" value="Tryptophan synthase beta subunit-like PLP-dependent enzymes"/>
    <property type="match status" value="1"/>
</dbReference>
<reference evidence="11 12" key="1">
    <citation type="submission" date="2024-09" db="EMBL/GenBank/DDBJ databases">
        <title>Chromosome-scale assembly of Riccia fluitans.</title>
        <authorList>
            <person name="Paukszto L."/>
            <person name="Sawicki J."/>
            <person name="Karawczyk K."/>
            <person name="Piernik-Szablinska J."/>
            <person name="Szczecinska M."/>
            <person name="Mazdziarz M."/>
        </authorList>
    </citation>
    <scope>NUCLEOTIDE SEQUENCE [LARGE SCALE GENOMIC DNA]</scope>
    <source>
        <strain evidence="11">Rf_01</strain>
        <tissue evidence="11">Aerial parts of the thallus</tissue>
    </source>
</reference>
<evidence type="ECO:0000256" key="1">
    <source>
        <dbReference type="ARBA" id="ARBA00001933"/>
    </source>
</evidence>
<proteinExistence type="inferred from homology"/>
<evidence type="ECO:0000256" key="2">
    <source>
        <dbReference type="ARBA" id="ARBA00007103"/>
    </source>
</evidence>
<keyword evidence="3 9" id="KW-0028">Amino-acid biosynthesis</keyword>
<dbReference type="CDD" id="cd01561">
    <property type="entry name" value="CBS_like"/>
    <property type="match status" value="1"/>
</dbReference>
<evidence type="ECO:0000256" key="9">
    <source>
        <dbReference type="RuleBase" id="RU003985"/>
    </source>
</evidence>
<protein>
    <recommendedName>
        <fullName evidence="9">Cysteine synthase</fullName>
        <ecNumber evidence="9">2.5.1.47</ecNumber>
    </recommendedName>
</protein>
<dbReference type="GO" id="GO:0004124">
    <property type="term" value="F:cysteine synthase activity"/>
    <property type="evidence" value="ECO:0007669"/>
    <property type="project" value="UniProtKB-UniRule"/>
</dbReference>
<dbReference type="PROSITE" id="PS00901">
    <property type="entry name" value="CYS_SYNTHASE"/>
    <property type="match status" value="1"/>
</dbReference>
<keyword evidence="4 9" id="KW-0808">Transferase</keyword>
<evidence type="ECO:0000256" key="5">
    <source>
        <dbReference type="ARBA" id="ARBA00022898"/>
    </source>
</evidence>
<comment type="catalytic activity">
    <reaction evidence="9">
        <text>O-acetyl-L-serine + hydrogen sulfide = L-cysteine + acetate</text>
        <dbReference type="Rhea" id="RHEA:14829"/>
        <dbReference type="ChEBI" id="CHEBI:29919"/>
        <dbReference type="ChEBI" id="CHEBI:30089"/>
        <dbReference type="ChEBI" id="CHEBI:35235"/>
        <dbReference type="ChEBI" id="CHEBI:58340"/>
        <dbReference type="EC" id="2.5.1.47"/>
    </reaction>
</comment>
<accession>A0ABD1ZPU2</accession>